<dbReference type="InterPro" id="IPR029479">
    <property type="entry name" value="Nitroreductase"/>
</dbReference>
<keyword evidence="1" id="KW-0808">Transferase</keyword>
<dbReference type="InterPro" id="IPR050385">
    <property type="entry name" value="Archaeal_FAD_synthase"/>
</dbReference>
<dbReference type="InterPro" id="IPR000415">
    <property type="entry name" value="Nitroreductase-like"/>
</dbReference>
<keyword evidence="2" id="KW-0548">Nucleotidyltransferase</keyword>
<evidence type="ECO:0000256" key="1">
    <source>
        <dbReference type="ARBA" id="ARBA00022679"/>
    </source>
</evidence>
<dbReference type="AlphaFoldDB" id="A0AAE3VCM4"/>
<evidence type="ECO:0000259" key="4">
    <source>
        <dbReference type="Pfam" id="PF01467"/>
    </source>
</evidence>
<dbReference type="GO" id="GO:0016491">
    <property type="term" value="F:oxidoreductase activity"/>
    <property type="evidence" value="ECO:0007669"/>
    <property type="project" value="InterPro"/>
</dbReference>
<dbReference type="Gene3D" id="3.40.50.620">
    <property type="entry name" value="HUPs"/>
    <property type="match status" value="1"/>
</dbReference>
<dbReference type="Pfam" id="PF01467">
    <property type="entry name" value="CTP_transf_like"/>
    <property type="match status" value="1"/>
</dbReference>
<sequence length="347" mass="37679">MTAPELKIMTLDQAVAWQTAIRREHKTLAVTNGAFDLLHRGHVEYLNQAAAEADALLVAVNSDASVKQLKGPERPLVGEQDRAMLLASLQAVSAVVIFNGPKPVDVFSVIHPDVYVKGGDYTEDSLDREEHALLKRAGARFVFIPFVAGFSTTSIVRRLRDGGSAPAASHGTAGPALNNALDTIFCRRSVRHYQLRPVADEHLVAILQAAMAAPSACAKDPWQFHVLKNDGLRTDIAAVLPNGRFLAQAPTGIVVCGDLRRAHGAELSYLIQDCAAAIENLLLAVSQLGLGACWLGVHPRQDRVDAIRQLLKQPAEIIPIAVIAIGWPAEHPPKRSRYRDDAIHWEV</sequence>
<dbReference type="RefSeq" id="WP_307259084.1">
    <property type="nucleotide sequence ID" value="NZ_JAUSVL010000001.1"/>
</dbReference>
<protein>
    <submittedName>
        <fullName evidence="5">RfaE bifunctional protein nucleotidyltransferase chain/domain</fullName>
    </submittedName>
</protein>
<reference evidence="5" key="1">
    <citation type="submission" date="2023-07" db="EMBL/GenBank/DDBJ databases">
        <title>Genomic Encyclopedia of Type Strains, Phase IV (KMG-IV): sequencing the most valuable type-strain genomes for metagenomic binning, comparative biology and taxonomic classification.</title>
        <authorList>
            <person name="Goeker M."/>
        </authorList>
    </citation>
    <scope>NUCLEOTIDE SEQUENCE</scope>
    <source>
        <strain evidence="5">DSM 24202</strain>
    </source>
</reference>
<dbReference type="Pfam" id="PF00881">
    <property type="entry name" value="Nitroreductase"/>
    <property type="match status" value="2"/>
</dbReference>
<dbReference type="EMBL" id="JAUSVL010000001">
    <property type="protein sequence ID" value="MDQ0287926.1"/>
    <property type="molecule type" value="Genomic_DNA"/>
</dbReference>
<evidence type="ECO:0000256" key="2">
    <source>
        <dbReference type="ARBA" id="ARBA00022695"/>
    </source>
</evidence>
<dbReference type="PANTHER" id="PTHR43793">
    <property type="entry name" value="FAD SYNTHASE"/>
    <property type="match status" value="1"/>
</dbReference>
<proteinExistence type="predicted"/>
<dbReference type="PANTHER" id="PTHR43793:SF2">
    <property type="entry name" value="BIFUNCTIONAL PROTEIN HLDE"/>
    <property type="match status" value="1"/>
</dbReference>
<evidence type="ECO:0000259" key="3">
    <source>
        <dbReference type="Pfam" id="PF00881"/>
    </source>
</evidence>
<keyword evidence="6" id="KW-1185">Reference proteome</keyword>
<dbReference type="SUPFAM" id="SSF55469">
    <property type="entry name" value="FMN-dependent nitroreductase-like"/>
    <property type="match status" value="1"/>
</dbReference>
<name>A0AAE3VCM4_9BACT</name>
<dbReference type="Proteomes" id="UP001238163">
    <property type="component" value="Unassembled WGS sequence"/>
</dbReference>
<feature type="domain" description="Cytidyltransferase-like" evidence="4">
    <location>
        <begin position="30"/>
        <end position="157"/>
    </location>
</feature>
<evidence type="ECO:0000313" key="5">
    <source>
        <dbReference type="EMBL" id="MDQ0287926.1"/>
    </source>
</evidence>
<dbReference type="NCBIfam" id="TIGR00125">
    <property type="entry name" value="cyt_tran_rel"/>
    <property type="match status" value="1"/>
</dbReference>
<accession>A0AAE3VCM4</accession>
<evidence type="ECO:0000313" key="6">
    <source>
        <dbReference type="Proteomes" id="UP001238163"/>
    </source>
</evidence>
<gene>
    <name evidence="5" type="ORF">J3R75_000033</name>
</gene>
<dbReference type="Gene3D" id="3.40.109.10">
    <property type="entry name" value="NADH Oxidase"/>
    <property type="match status" value="1"/>
</dbReference>
<feature type="domain" description="Nitroreductase" evidence="3">
    <location>
        <begin position="187"/>
        <end position="237"/>
    </location>
</feature>
<comment type="caution">
    <text evidence="5">The sequence shown here is derived from an EMBL/GenBank/DDBJ whole genome shotgun (WGS) entry which is preliminary data.</text>
</comment>
<dbReference type="GO" id="GO:0016779">
    <property type="term" value="F:nucleotidyltransferase activity"/>
    <property type="evidence" value="ECO:0007669"/>
    <property type="project" value="UniProtKB-KW"/>
</dbReference>
<dbReference type="SUPFAM" id="SSF52374">
    <property type="entry name" value="Nucleotidylyl transferase"/>
    <property type="match status" value="1"/>
</dbReference>
<dbReference type="InterPro" id="IPR014729">
    <property type="entry name" value="Rossmann-like_a/b/a_fold"/>
</dbReference>
<feature type="domain" description="Nitroreductase" evidence="3">
    <location>
        <begin position="240"/>
        <end position="327"/>
    </location>
</feature>
<organism evidence="5 6">
    <name type="scientific">Oligosphaera ethanolica</name>
    <dbReference type="NCBI Taxonomy" id="760260"/>
    <lineage>
        <taxon>Bacteria</taxon>
        <taxon>Pseudomonadati</taxon>
        <taxon>Lentisphaerota</taxon>
        <taxon>Oligosphaeria</taxon>
        <taxon>Oligosphaerales</taxon>
        <taxon>Oligosphaeraceae</taxon>
        <taxon>Oligosphaera</taxon>
    </lineage>
</organism>
<dbReference type="InterPro" id="IPR004821">
    <property type="entry name" value="Cyt_trans-like"/>
</dbReference>